<dbReference type="InterPro" id="IPR011009">
    <property type="entry name" value="Kinase-like_dom_sf"/>
</dbReference>
<feature type="region of interest" description="Disordered" evidence="4">
    <location>
        <begin position="1"/>
        <end position="32"/>
    </location>
</feature>
<comment type="caution">
    <text evidence="6">The sequence shown here is derived from an EMBL/GenBank/DDBJ whole genome shotgun (WGS) entry which is preliminary data.</text>
</comment>
<dbReference type="EMBL" id="JBFXLR010000020">
    <property type="protein sequence ID" value="KAL2850347.1"/>
    <property type="molecule type" value="Genomic_DNA"/>
</dbReference>
<feature type="repeat" description="ANK" evidence="3">
    <location>
        <begin position="1116"/>
        <end position="1148"/>
    </location>
</feature>
<dbReference type="SUPFAM" id="SSF48403">
    <property type="entry name" value="Ankyrin repeat"/>
    <property type="match status" value="1"/>
</dbReference>
<dbReference type="Proteomes" id="UP001610444">
    <property type="component" value="Unassembled WGS sequence"/>
</dbReference>
<feature type="repeat" description="ANK" evidence="3">
    <location>
        <begin position="924"/>
        <end position="951"/>
    </location>
</feature>
<evidence type="ECO:0000256" key="1">
    <source>
        <dbReference type="ARBA" id="ARBA00022737"/>
    </source>
</evidence>
<name>A0ABR4KGA4_9EURO</name>
<dbReference type="InterPro" id="IPR036770">
    <property type="entry name" value="Ankyrin_rpt-contain_sf"/>
</dbReference>
<dbReference type="Gene3D" id="1.10.510.10">
    <property type="entry name" value="Transferase(Phosphotransferase) domain 1"/>
    <property type="match status" value="1"/>
</dbReference>
<gene>
    <name evidence="6" type="ORF">BJX68DRAFT_266558</name>
</gene>
<sequence length="1307" mass="144545">MESTTSTYAPSSYGTRYSTETGTTSQSHQRQQGQADHYDLFLLIQDMLRTDENAILEFPIDHWGRDDAWNIGLGAGGFSSVSRRIAKGRWGKRSVMAYKRIRPVFDNDGRIDDTAALEQCIDELKALSAPDVRSHPNINRLRGIAFETQSHRSDGTLFPVLMSDPSPLGNLLDFVQDIIRMVDGPYWECCLDVARGLQVLHANNFTHGDVKCENVLVFPTAAFEGRKFIAKLTDFGCSMDLSTMEPNTHTKLRGATPPYDAPESDRLIQRELLPSTDVYSYGLLVWRVAIDGADPFTHQRYQFAAEQGVTTAKHAQIREDKHSETILSIALSAIYDTALGLEPDTADSLGQVLSIALSSDPAERNLSRILDVFERRKGTFDRRLFGLSSPNGRYLREFIKHDNGHMRELVHERHGLSVWSNVPSKAHHFYHITHNYGSLDANFRGFGLSRLSPFADCVREILLAVENIYTHVRRPVPEIGKLHPIPSIDPGPNLDGSIRSVLNFLTVGGPEAIAVAGTCGNRRVFEQLTEPLQTGIDRWQQVNNSMLGLITSILPSKRPPSPTRAEDINEDAFGSVRGLYDRPGGVAATDTMVMINEDTSKLLHTYEPSASLDFHLLSTCRLPAALQGQLFKAVSSRASRKEANIQVTLMEEAICYSTGFGVPQDHVKSLSIIREQCELGYRPAQEALPRIHDALGFPVPENILAAPWYKRISAAATSRPIGADVSVDQVDGIISLNKLSINDPCDGNIDRNVIFAPYGATSLAARTALHRAVGQGDKAAVLELIGHGASIDQGTGPIYFHNGRAGHMDPVQLACTWHEAEIVEVLLDANPFYPLNADGSGRINLLYFAIQCQSTAVRMARHGFNQYFALMATIDLLLRRGCTNHVDNDGLTVLQLAVGSASLDVFEYVTGIDSFMESVNELVAGKSALHLAIASGSSHKFELLINKAANVLQPPSRGHILDFAITIASGNDYFAKRILELSRKSTTQSDKHQALKAALRASQRDLADYLLGIGASVNGLFDQGRAFPNMRYTVFGAVLNSGSPTAILQVLDAIIPLAEKHGQRLEFIVSPEFQVSALHLAAAEMFFHQKYEAARIYSTLFNIFPEKHHLEARDIKGWTPLHTAISCRNVVAVRALIDAGADVNAMSSIEGSPAGPSTKDLLFAQPFAREPIYNVHVGTRKAGDRALEQIFKIYREDPRARCAKRSTTLRAEQRFNASPRDRRVMDFVEVLSLLPDSLSQDDAGVMSSFLASAAVGDGKEWLHTFKLGLWEIARRVQWSGIERVRFLKHQGMEKLKQMGLWEDYNDY</sequence>
<dbReference type="SUPFAM" id="SSF56112">
    <property type="entry name" value="Protein kinase-like (PK-like)"/>
    <property type="match status" value="1"/>
</dbReference>
<protein>
    <recommendedName>
        <fullName evidence="5">Protein kinase domain-containing protein</fullName>
    </recommendedName>
</protein>
<dbReference type="SMART" id="SM00248">
    <property type="entry name" value="ANK"/>
    <property type="match status" value="6"/>
</dbReference>
<evidence type="ECO:0000313" key="7">
    <source>
        <dbReference type="Proteomes" id="UP001610444"/>
    </source>
</evidence>
<dbReference type="PROSITE" id="PS50088">
    <property type="entry name" value="ANK_REPEAT"/>
    <property type="match status" value="3"/>
</dbReference>
<dbReference type="InterPro" id="IPR000719">
    <property type="entry name" value="Prot_kinase_dom"/>
</dbReference>
<dbReference type="InterPro" id="IPR002110">
    <property type="entry name" value="Ankyrin_rpt"/>
</dbReference>
<feature type="domain" description="Protein kinase" evidence="5">
    <location>
        <begin position="67"/>
        <end position="374"/>
    </location>
</feature>
<dbReference type="PANTHER" id="PTHR24198:SF165">
    <property type="entry name" value="ANKYRIN REPEAT-CONTAINING PROTEIN-RELATED"/>
    <property type="match status" value="1"/>
</dbReference>
<feature type="repeat" description="ANK" evidence="3">
    <location>
        <begin position="764"/>
        <end position="796"/>
    </location>
</feature>
<dbReference type="PROSITE" id="PS00108">
    <property type="entry name" value="PROTEIN_KINASE_ST"/>
    <property type="match status" value="1"/>
</dbReference>
<dbReference type="PANTHER" id="PTHR24198">
    <property type="entry name" value="ANKYRIN REPEAT AND PROTEIN KINASE DOMAIN-CONTAINING PROTEIN"/>
    <property type="match status" value="1"/>
</dbReference>
<proteinExistence type="predicted"/>
<dbReference type="PROSITE" id="PS50011">
    <property type="entry name" value="PROTEIN_KINASE_DOM"/>
    <property type="match status" value="1"/>
</dbReference>
<dbReference type="Gene3D" id="1.25.40.20">
    <property type="entry name" value="Ankyrin repeat-containing domain"/>
    <property type="match status" value="3"/>
</dbReference>
<evidence type="ECO:0000256" key="4">
    <source>
        <dbReference type="SAM" id="MobiDB-lite"/>
    </source>
</evidence>
<dbReference type="PROSITE" id="PS50297">
    <property type="entry name" value="ANK_REP_REGION"/>
    <property type="match status" value="3"/>
</dbReference>
<evidence type="ECO:0000256" key="3">
    <source>
        <dbReference type="PROSITE-ProRule" id="PRU00023"/>
    </source>
</evidence>
<evidence type="ECO:0000259" key="5">
    <source>
        <dbReference type="PROSITE" id="PS50011"/>
    </source>
</evidence>
<dbReference type="Pfam" id="PF00023">
    <property type="entry name" value="Ank"/>
    <property type="match status" value="1"/>
</dbReference>
<keyword evidence="1" id="KW-0677">Repeat</keyword>
<dbReference type="GeneID" id="98160695"/>
<accession>A0ABR4KGA4</accession>
<reference evidence="6 7" key="1">
    <citation type="submission" date="2024-07" db="EMBL/GenBank/DDBJ databases">
        <title>Section-level genome sequencing and comparative genomics of Aspergillus sections Usti and Cavernicolus.</title>
        <authorList>
            <consortium name="Lawrence Berkeley National Laboratory"/>
            <person name="Nybo J.L."/>
            <person name="Vesth T.C."/>
            <person name="Theobald S."/>
            <person name="Frisvad J.C."/>
            <person name="Larsen T.O."/>
            <person name="Kjaerboelling I."/>
            <person name="Rothschild-Mancinelli K."/>
            <person name="Lyhne E.K."/>
            <person name="Kogle M.E."/>
            <person name="Barry K."/>
            <person name="Clum A."/>
            <person name="Na H."/>
            <person name="Ledsgaard L."/>
            <person name="Lin J."/>
            <person name="Lipzen A."/>
            <person name="Kuo A."/>
            <person name="Riley R."/>
            <person name="Mondo S."/>
            <person name="LaButti K."/>
            <person name="Haridas S."/>
            <person name="Pangalinan J."/>
            <person name="Salamov A.A."/>
            <person name="Simmons B.A."/>
            <person name="Magnuson J.K."/>
            <person name="Chen J."/>
            <person name="Drula E."/>
            <person name="Henrissat B."/>
            <person name="Wiebenga A."/>
            <person name="Lubbers R.J."/>
            <person name="Gomes A.C."/>
            <person name="Macurrencykelacurrency M.R."/>
            <person name="Stajich J."/>
            <person name="Grigoriev I.V."/>
            <person name="Mortensen U.H."/>
            <person name="De vries R.P."/>
            <person name="Baker S.E."/>
            <person name="Andersen M.R."/>
        </authorList>
    </citation>
    <scope>NUCLEOTIDE SEQUENCE [LARGE SCALE GENOMIC DNA]</scope>
    <source>
        <strain evidence="6 7">CBS 756.74</strain>
    </source>
</reference>
<dbReference type="CDD" id="cd00180">
    <property type="entry name" value="PKc"/>
    <property type="match status" value="1"/>
</dbReference>
<evidence type="ECO:0000313" key="6">
    <source>
        <dbReference type="EMBL" id="KAL2850347.1"/>
    </source>
</evidence>
<dbReference type="SMART" id="SM00220">
    <property type="entry name" value="S_TKc"/>
    <property type="match status" value="1"/>
</dbReference>
<organism evidence="6 7">
    <name type="scientific">Aspergillus pseudodeflectus</name>
    <dbReference type="NCBI Taxonomy" id="176178"/>
    <lineage>
        <taxon>Eukaryota</taxon>
        <taxon>Fungi</taxon>
        <taxon>Dikarya</taxon>
        <taxon>Ascomycota</taxon>
        <taxon>Pezizomycotina</taxon>
        <taxon>Eurotiomycetes</taxon>
        <taxon>Eurotiomycetidae</taxon>
        <taxon>Eurotiales</taxon>
        <taxon>Aspergillaceae</taxon>
        <taxon>Aspergillus</taxon>
        <taxon>Aspergillus subgen. Nidulantes</taxon>
    </lineage>
</organism>
<keyword evidence="7" id="KW-1185">Reference proteome</keyword>
<keyword evidence="2 3" id="KW-0040">ANK repeat</keyword>
<dbReference type="RefSeq" id="XP_070899216.1">
    <property type="nucleotide sequence ID" value="XM_071045531.1"/>
</dbReference>
<evidence type="ECO:0000256" key="2">
    <source>
        <dbReference type="ARBA" id="ARBA00023043"/>
    </source>
</evidence>
<dbReference type="InterPro" id="IPR008271">
    <property type="entry name" value="Ser/Thr_kinase_AS"/>
</dbReference>
<dbReference type="Pfam" id="PF00069">
    <property type="entry name" value="Pkinase"/>
    <property type="match status" value="1"/>
</dbReference>